<gene>
    <name evidence="1 3" type="ORF">BDZ99DRAFT_54817</name>
</gene>
<dbReference type="GeneID" id="54467808"/>
<evidence type="ECO:0000313" key="1">
    <source>
        <dbReference type="EMBL" id="KAF2808395.1"/>
    </source>
</evidence>
<dbReference type="EMBL" id="MU003703">
    <property type="protein sequence ID" value="KAF2808395.1"/>
    <property type="molecule type" value="Genomic_DNA"/>
</dbReference>
<dbReference type="AlphaFoldDB" id="A0A6A6YKB2"/>
<dbReference type="RefSeq" id="XP_033575359.1">
    <property type="nucleotide sequence ID" value="XM_033726915.1"/>
</dbReference>
<reference evidence="3" key="3">
    <citation type="submission" date="2025-04" db="UniProtKB">
        <authorList>
            <consortium name="RefSeq"/>
        </authorList>
    </citation>
    <scope>IDENTIFICATION</scope>
    <source>
        <strain evidence="3">CBS 304.34</strain>
    </source>
</reference>
<reference evidence="1 3" key="1">
    <citation type="journal article" date="2020" name="Stud. Mycol.">
        <title>101 Dothideomycetes genomes: a test case for predicting lifestyles and emergence of pathogens.</title>
        <authorList>
            <person name="Haridas S."/>
            <person name="Albert R."/>
            <person name="Binder M."/>
            <person name="Bloem J."/>
            <person name="Labutti K."/>
            <person name="Salamov A."/>
            <person name="Andreopoulos B."/>
            <person name="Baker S."/>
            <person name="Barry K."/>
            <person name="Bills G."/>
            <person name="Bluhm B."/>
            <person name="Cannon C."/>
            <person name="Castanera R."/>
            <person name="Culley D."/>
            <person name="Daum C."/>
            <person name="Ezra D."/>
            <person name="Gonzalez J."/>
            <person name="Henrissat B."/>
            <person name="Kuo A."/>
            <person name="Liang C."/>
            <person name="Lipzen A."/>
            <person name="Lutzoni F."/>
            <person name="Magnuson J."/>
            <person name="Mondo S."/>
            <person name="Nolan M."/>
            <person name="Ohm R."/>
            <person name="Pangilinan J."/>
            <person name="Park H.-J."/>
            <person name="Ramirez L."/>
            <person name="Alfaro M."/>
            <person name="Sun H."/>
            <person name="Tritt A."/>
            <person name="Yoshinaga Y."/>
            <person name="Zwiers L.-H."/>
            <person name="Turgeon B."/>
            <person name="Goodwin S."/>
            <person name="Spatafora J."/>
            <person name="Crous P."/>
            <person name="Grigoriev I."/>
        </authorList>
    </citation>
    <scope>NUCLEOTIDE SEQUENCE</scope>
    <source>
        <strain evidence="1 3">CBS 304.34</strain>
    </source>
</reference>
<dbReference type="Proteomes" id="UP000504636">
    <property type="component" value="Unplaced"/>
</dbReference>
<evidence type="ECO:0000313" key="2">
    <source>
        <dbReference type="Proteomes" id="UP000504636"/>
    </source>
</evidence>
<evidence type="ECO:0000313" key="3">
    <source>
        <dbReference type="RefSeq" id="XP_033575359.1"/>
    </source>
</evidence>
<dbReference type="OrthoDB" id="5226533at2759"/>
<organism evidence="1">
    <name type="scientific">Mytilinidion resinicola</name>
    <dbReference type="NCBI Taxonomy" id="574789"/>
    <lineage>
        <taxon>Eukaryota</taxon>
        <taxon>Fungi</taxon>
        <taxon>Dikarya</taxon>
        <taxon>Ascomycota</taxon>
        <taxon>Pezizomycotina</taxon>
        <taxon>Dothideomycetes</taxon>
        <taxon>Pleosporomycetidae</taxon>
        <taxon>Mytilinidiales</taxon>
        <taxon>Mytilinidiaceae</taxon>
        <taxon>Mytilinidion</taxon>
    </lineage>
</organism>
<name>A0A6A6YKB2_9PEZI</name>
<protein>
    <submittedName>
        <fullName evidence="1 3">Uncharacterized protein</fullName>
    </submittedName>
</protein>
<reference evidence="3" key="2">
    <citation type="submission" date="2020-04" db="EMBL/GenBank/DDBJ databases">
        <authorList>
            <consortium name="NCBI Genome Project"/>
        </authorList>
    </citation>
    <scope>NUCLEOTIDE SEQUENCE</scope>
    <source>
        <strain evidence="3">CBS 304.34</strain>
    </source>
</reference>
<sequence length="145" mass="15647">MASESPKKSVNFAEKTMEQIIEPASPVQLSTTECSHHIPARNFTFLALAPVTSASYPSRPRISSTASKASASSIVDRVDDFIPAEMASPTVGSADTTAEEIEYMLKKRRSSSVSSSESFGRPRFLKLGPVHWGGEPGVPDFTLLE</sequence>
<accession>A0A6A6YKB2</accession>
<proteinExistence type="predicted"/>
<keyword evidence="2" id="KW-1185">Reference proteome</keyword>